<comment type="caution">
    <text evidence="2">The sequence shown here is derived from an EMBL/GenBank/DDBJ whole genome shotgun (WGS) entry which is preliminary data.</text>
</comment>
<feature type="region of interest" description="Disordered" evidence="1">
    <location>
        <begin position="1"/>
        <end position="38"/>
    </location>
</feature>
<protein>
    <submittedName>
        <fullName evidence="2">Uncharacterized protein</fullName>
    </submittedName>
</protein>
<dbReference type="OrthoDB" id="10306153at2759"/>
<keyword evidence="3" id="KW-1185">Reference proteome</keyword>
<reference evidence="2 3" key="1">
    <citation type="submission" date="2021-01" db="EMBL/GenBank/DDBJ databases">
        <title>Cercospora kikuchii MAFF 305040 whole genome shotgun sequence.</title>
        <authorList>
            <person name="Kashiwa T."/>
            <person name="Suzuki T."/>
        </authorList>
    </citation>
    <scope>NUCLEOTIDE SEQUENCE [LARGE SCALE GENOMIC DNA]</scope>
    <source>
        <strain evidence="2 3">MAFF 305040</strain>
    </source>
</reference>
<feature type="compositionally biased region" description="Polar residues" evidence="1">
    <location>
        <begin position="1"/>
        <end position="11"/>
    </location>
</feature>
<gene>
    <name evidence="2" type="ORF">CKM354_001077500</name>
</gene>
<organism evidence="2 3">
    <name type="scientific">Cercospora kikuchii</name>
    <dbReference type="NCBI Taxonomy" id="84275"/>
    <lineage>
        <taxon>Eukaryota</taxon>
        <taxon>Fungi</taxon>
        <taxon>Dikarya</taxon>
        <taxon>Ascomycota</taxon>
        <taxon>Pezizomycotina</taxon>
        <taxon>Dothideomycetes</taxon>
        <taxon>Dothideomycetidae</taxon>
        <taxon>Mycosphaerellales</taxon>
        <taxon>Mycosphaerellaceae</taxon>
        <taxon>Cercospora</taxon>
    </lineage>
</organism>
<dbReference type="GeneID" id="68296350"/>
<dbReference type="Proteomes" id="UP000825890">
    <property type="component" value="Unassembled WGS sequence"/>
</dbReference>
<sequence>MGNAVSQNSKVTPAPGMSPHLSASLPSSSPNEIDAGRAPPAPIFIVMTHICDPNSTTHPLCSISAMFDFPGDAASHMEDLVRQHPPKECEDIEEFLQDTLWQIFQDGEGESVGVGYQYLAADGKRRSIWLAGEL</sequence>
<dbReference type="RefSeq" id="XP_044662177.1">
    <property type="nucleotide sequence ID" value="XM_044806242.1"/>
</dbReference>
<name>A0A9P3CVV7_9PEZI</name>
<dbReference type="AlphaFoldDB" id="A0A9P3CVV7"/>
<evidence type="ECO:0000313" key="3">
    <source>
        <dbReference type="Proteomes" id="UP000825890"/>
    </source>
</evidence>
<dbReference type="EMBL" id="BOLY01000007">
    <property type="protein sequence ID" value="GIZ47690.1"/>
    <property type="molecule type" value="Genomic_DNA"/>
</dbReference>
<feature type="compositionally biased region" description="Low complexity" evidence="1">
    <location>
        <begin position="18"/>
        <end position="30"/>
    </location>
</feature>
<evidence type="ECO:0000256" key="1">
    <source>
        <dbReference type="SAM" id="MobiDB-lite"/>
    </source>
</evidence>
<accession>A0A9P3CVV7</accession>
<evidence type="ECO:0000313" key="2">
    <source>
        <dbReference type="EMBL" id="GIZ47690.1"/>
    </source>
</evidence>
<proteinExistence type="predicted"/>